<dbReference type="Proteomes" id="UP000247702">
    <property type="component" value="Unassembled WGS sequence"/>
</dbReference>
<keyword evidence="3" id="KW-1185">Reference proteome</keyword>
<reference evidence="2" key="2">
    <citation type="submission" date="2019-10" db="EMBL/GenBank/DDBJ databases">
        <title>Conservation and host-specific expression of non-tandemly repeated heterogenous ribosome RNA gene in arbuscular mycorrhizal fungi.</title>
        <authorList>
            <person name="Maeda T."/>
            <person name="Kobayashi Y."/>
            <person name="Nakagawa T."/>
            <person name="Ezawa T."/>
            <person name="Yamaguchi K."/>
            <person name="Bino T."/>
            <person name="Nishimoto Y."/>
            <person name="Shigenobu S."/>
            <person name="Kawaguchi M."/>
        </authorList>
    </citation>
    <scope>NUCLEOTIDE SEQUENCE</scope>
    <source>
        <strain evidence="2">HR1</strain>
    </source>
</reference>
<sequence length="412" mass="48798">MANKKILRDFYGEVCVAGSIKYFAEEKSEERPHLSKDEMFSYNLTTILARDKEVAAVGVRLYSDKCIVYISKNSIWKSKDIEYINKIKEFIKNISKDVSKLDEVWERKDVINLFESIIEYYSAKYETRVEKLIKNVNDESNEEYILSFKKSVSIKVGNNSLNYYHLPIICSTYYEKIKNTATQEATAKYLRFLRHLKKVRSYYTAFVNITVFACNNDYKEIFSNMDVQKLDPIKTTQRITSWKKIIQMFIPYKKGYEMFEKGCLDDFIIQKRLKEIYDVSQLDKKINQNIYLHIELNILTKIVNEKYKGRMFIAVSKKYCYLCNQYIKFAQNKGYKIVTSETHNKIYHKWMLPKPRDTTFGKDAQTYIKANLDRIINKKVVEYIGEGEKTYSKTITDGKMIKSLHEIIKKKI</sequence>
<gene>
    <name evidence="2" type="ORF">RCL2_002062900</name>
    <name evidence="1" type="ORF">RclHR1_25350003</name>
</gene>
<protein>
    <submittedName>
        <fullName evidence="1">Uncharacterized protein</fullName>
    </submittedName>
</protein>
<dbReference type="Pfam" id="PF14441">
    <property type="entry name" value="OTT_1508_deam"/>
    <property type="match status" value="1"/>
</dbReference>
<name>A0A2Z6QZM2_9GLOM</name>
<evidence type="ECO:0000313" key="1">
    <source>
        <dbReference type="EMBL" id="GBB95440.1"/>
    </source>
</evidence>
<proteinExistence type="predicted"/>
<evidence type="ECO:0000313" key="3">
    <source>
        <dbReference type="Proteomes" id="UP000247702"/>
    </source>
</evidence>
<comment type="caution">
    <text evidence="1">The sequence shown here is derived from an EMBL/GenBank/DDBJ whole genome shotgun (WGS) entry which is preliminary data.</text>
</comment>
<dbReference type="AlphaFoldDB" id="A0A2Z6QZM2"/>
<organism evidence="1 3">
    <name type="scientific">Rhizophagus clarus</name>
    <dbReference type="NCBI Taxonomy" id="94130"/>
    <lineage>
        <taxon>Eukaryota</taxon>
        <taxon>Fungi</taxon>
        <taxon>Fungi incertae sedis</taxon>
        <taxon>Mucoromycota</taxon>
        <taxon>Glomeromycotina</taxon>
        <taxon>Glomeromycetes</taxon>
        <taxon>Glomerales</taxon>
        <taxon>Glomeraceae</taxon>
        <taxon>Rhizophagus</taxon>
    </lineage>
</organism>
<accession>A0A2Z6QZM2</accession>
<dbReference type="Proteomes" id="UP000615446">
    <property type="component" value="Unassembled WGS sequence"/>
</dbReference>
<dbReference type="InterPro" id="IPR027796">
    <property type="entry name" value="OTT_1508_deam-like"/>
</dbReference>
<evidence type="ECO:0000313" key="2">
    <source>
        <dbReference type="EMBL" id="GES93884.1"/>
    </source>
</evidence>
<reference evidence="1 3" key="1">
    <citation type="submission" date="2017-11" db="EMBL/GenBank/DDBJ databases">
        <title>The genome of Rhizophagus clarus HR1 reveals common genetic basis of auxotrophy among arbuscular mycorrhizal fungi.</title>
        <authorList>
            <person name="Kobayashi Y."/>
        </authorList>
    </citation>
    <scope>NUCLEOTIDE SEQUENCE [LARGE SCALE GENOMIC DNA]</scope>
    <source>
        <strain evidence="1 3">HR1</strain>
    </source>
</reference>
<dbReference type="EMBL" id="BEXD01001708">
    <property type="protein sequence ID" value="GBB95440.1"/>
    <property type="molecule type" value="Genomic_DNA"/>
</dbReference>
<dbReference type="EMBL" id="BLAL01000229">
    <property type="protein sequence ID" value="GES93884.1"/>
    <property type="molecule type" value="Genomic_DNA"/>
</dbReference>